<proteinExistence type="predicted"/>
<dbReference type="GO" id="GO:0008324">
    <property type="term" value="F:monoatomic cation transmembrane transporter activity"/>
    <property type="evidence" value="ECO:0007669"/>
    <property type="project" value="InterPro"/>
</dbReference>
<dbReference type="InterPro" id="IPR006037">
    <property type="entry name" value="RCK_C"/>
</dbReference>
<dbReference type="InterPro" id="IPR036721">
    <property type="entry name" value="RCK_C_sf"/>
</dbReference>
<feature type="domain" description="RCK N-terminal" evidence="1">
    <location>
        <begin position="1"/>
        <end position="115"/>
    </location>
</feature>
<dbReference type="PANTHER" id="PTHR43833">
    <property type="entry name" value="POTASSIUM CHANNEL PROTEIN 2-RELATED-RELATED"/>
    <property type="match status" value="1"/>
</dbReference>
<dbReference type="SUPFAM" id="SSF51735">
    <property type="entry name" value="NAD(P)-binding Rossmann-fold domains"/>
    <property type="match status" value="1"/>
</dbReference>
<keyword evidence="4" id="KW-1185">Reference proteome</keyword>
<evidence type="ECO:0000259" key="1">
    <source>
        <dbReference type="PROSITE" id="PS51201"/>
    </source>
</evidence>
<sequence length="216" mass="23307">MVVVGLGRFGGALALELVNLGHSVMAIDVNPKTVQAYANRLPHVVAADTTDIETLRQLGVGDAHRAVIAIGTDIEASIMTTSLLVDLDLPDIWAKAISRDHGTILSRVGAHHVVLPEHEMGERVAHLLSGRMLDYVEVDTDYAMVKTTPPQELVGVPLSASRIRARYGVTIVSVKKETDGPDATYTHTTADTTLMYGDHILVVGTIHDLERFVDAD</sequence>
<organism evidence="3 4">
    <name type="scientific">Actinophytocola xinjiangensis</name>
    <dbReference type="NCBI Taxonomy" id="485602"/>
    <lineage>
        <taxon>Bacteria</taxon>
        <taxon>Bacillati</taxon>
        <taxon>Actinomycetota</taxon>
        <taxon>Actinomycetes</taxon>
        <taxon>Pseudonocardiales</taxon>
        <taxon>Pseudonocardiaceae</taxon>
    </lineage>
</organism>
<dbReference type="EMBL" id="MSIF01000018">
    <property type="protein sequence ID" value="OLF07031.1"/>
    <property type="molecule type" value="Genomic_DNA"/>
</dbReference>
<feature type="domain" description="RCK C-terminal" evidence="2">
    <location>
        <begin position="130"/>
        <end position="216"/>
    </location>
</feature>
<evidence type="ECO:0000313" key="4">
    <source>
        <dbReference type="Proteomes" id="UP000185696"/>
    </source>
</evidence>
<accession>A0A7Z0WKE3</accession>
<comment type="caution">
    <text evidence="3">The sequence shown here is derived from an EMBL/GenBank/DDBJ whole genome shotgun (WGS) entry which is preliminary data.</text>
</comment>
<dbReference type="PROSITE" id="PS51202">
    <property type="entry name" value="RCK_C"/>
    <property type="match status" value="1"/>
</dbReference>
<dbReference type="InterPro" id="IPR036291">
    <property type="entry name" value="NAD(P)-bd_dom_sf"/>
</dbReference>
<dbReference type="Pfam" id="PF02254">
    <property type="entry name" value="TrkA_N"/>
    <property type="match status" value="1"/>
</dbReference>
<dbReference type="SUPFAM" id="SSF116726">
    <property type="entry name" value="TrkA C-terminal domain-like"/>
    <property type="match status" value="1"/>
</dbReference>
<evidence type="ECO:0000259" key="2">
    <source>
        <dbReference type="PROSITE" id="PS51202"/>
    </source>
</evidence>
<dbReference type="Pfam" id="PF02080">
    <property type="entry name" value="TrkA_C"/>
    <property type="match status" value="1"/>
</dbReference>
<gene>
    <name evidence="3" type="ORF">BLA60_29725</name>
</gene>
<dbReference type="GO" id="GO:0006813">
    <property type="term" value="P:potassium ion transport"/>
    <property type="evidence" value="ECO:0007669"/>
    <property type="project" value="InterPro"/>
</dbReference>
<reference evidence="3 4" key="1">
    <citation type="submission" date="2016-12" db="EMBL/GenBank/DDBJ databases">
        <title>The draft genome sequence of Actinophytocola xinjiangensis.</title>
        <authorList>
            <person name="Wang W."/>
            <person name="Yuan L."/>
        </authorList>
    </citation>
    <scope>NUCLEOTIDE SEQUENCE [LARGE SCALE GENOMIC DNA]</scope>
    <source>
        <strain evidence="3 4">CGMCC 4.4663</strain>
    </source>
</reference>
<dbReference type="InterPro" id="IPR050721">
    <property type="entry name" value="Trk_Ktr_HKT_K-transport"/>
</dbReference>
<dbReference type="InterPro" id="IPR003148">
    <property type="entry name" value="RCK_N"/>
</dbReference>
<dbReference type="PANTHER" id="PTHR43833:SF7">
    <property type="entry name" value="KTR SYSTEM POTASSIUM UPTAKE PROTEIN C"/>
    <property type="match status" value="1"/>
</dbReference>
<dbReference type="Gene3D" id="3.40.50.720">
    <property type="entry name" value="NAD(P)-binding Rossmann-like Domain"/>
    <property type="match status" value="1"/>
</dbReference>
<dbReference type="AlphaFoldDB" id="A0A7Z0WKE3"/>
<protein>
    <submittedName>
        <fullName evidence="3">Potassium transporter</fullName>
    </submittedName>
</protein>
<evidence type="ECO:0000313" key="3">
    <source>
        <dbReference type="EMBL" id="OLF07031.1"/>
    </source>
</evidence>
<dbReference type="PROSITE" id="PS51201">
    <property type="entry name" value="RCK_N"/>
    <property type="match status" value="1"/>
</dbReference>
<name>A0A7Z0WKE3_9PSEU</name>
<dbReference type="Proteomes" id="UP000185696">
    <property type="component" value="Unassembled WGS sequence"/>
</dbReference>
<dbReference type="Gene3D" id="3.30.70.1450">
    <property type="entry name" value="Regulator of K+ conductance, C-terminal domain"/>
    <property type="match status" value="1"/>
</dbReference>